<dbReference type="AlphaFoldDB" id="A0A833TBI7"/>
<organism evidence="2 4">
    <name type="scientific">Phytophthora infestans</name>
    <name type="common">Potato late blight agent</name>
    <name type="synonym">Botrytis infestans</name>
    <dbReference type="NCBI Taxonomy" id="4787"/>
    <lineage>
        <taxon>Eukaryota</taxon>
        <taxon>Sar</taxon>
        <taxon>Stramenopiles</taxon>
        <taxon>Oomycota</taxon>
        <taxon>Peronosporomycetes</taxon>
        <taxon>Peronosporales</taxon>
        <taxon>Peronosporaceae</taxon>
        <taxon>Phytophthora</taxon>
    </lineage>
</organism>
<dbReference type="Proteomes" id="UP000602510">
    <property type="component" value="Unassembled WGS sequence"/>
</dbReference>
<keyword evidence="1" id="KW-0812">Transmembrane</keyword>
<gene>
    <name evidence="2" type="ORF">GN244_ATG07124</name>
    <name evidence="3" type="ORF">GN958_ATG15155</name>
</gene>
<reference evidence="2" key="1">
    <citation type="submission" date="2020-04" db="EMBL/GenBank/DDBJ databases">
        <title>Hybrid Assembly of Korean Phytophthora infestans isolates.</title>
        <authorList>
            <person name="Prokchorchik M."/>
            <person name="Lee Y."/>
            <person name="Seo J."/>
            <person name="Cho J.-H."/>
            <person name="Park Y.-E."/>
            <person name="Jang D.-C."/>
            <person name="Im J.-S."/>
            <person name="Choi J.-G."/>
            <person name="Park H.-J."/>
            <person name="Lee G.-B."/>
            <person name="Lee Y.-G."/>
            <person name="Hong S.-Y."/>
            <person name="Cho K."/>
            <person name="Sohn K.H."/>
        </authorList>
    </citation>
    <scope>NUCLEOTIDE SEQUENCE</scope>
    <source>
        <strain evidence="2">KR_1_A1</strain>
        <strain evidence="3">KR_2_A2</strain>
    </source>
</reference>
<accession>A0A833TBI7</accession>
<keyword evidence="4" id="KW-1185">Reference proteome</keyword>
<name>A0A833TBI7_PHYIN</name>
<keyword evidence="1" id="KW-0472">Membrane</keyword>
<evidence type="ECO:0000313" key="3">
    <source>
        <dbReference type="EMBL" id="KAF4135661.1"/>
    </source>
</evidence>
<keyword evidence="1" id="KW-1133">Transmembrane helix</keyword>
<comment type="caution">
    <text evidence="2">The sequence shown here is derived from an EMBL/GenBank/DDBJ whole genome shotgun (WGS) entry which is preliminary data.</text>
</comment>
<dbReference type="EMBL" id="JAACNO010002082">
    <property type="protein sequence ID" value="KAF4135661.1"/>
    <property type="molecule type" value="Genomic_DNA"/>
</dbReference>
<protein>
    <submittedName>
        <fullName evidence="2">Uncharacterized protein</fullName>
    </submittedName>
</protein>
<proteinExistence type="predicted"/>
<evidence type="ECO:0000313" key="4">
    <source>
        <dbReference type="Proteomes" id="UP000602510"/>
    </source>
</evidence>
<evidence type="ECO:0000256" key="1">
    <source>
        <dbReference type="SAM" id="Phobius"/>
    </source>
</evidence>
<evidence type="ECO:0000313" key="2">
    <source>
        <dbReference type="EMBL" id="KAF4040615.1"/>
    </source>
</evidence>
<feature type="transmembrane region" description="Helical" evidence="1">
    <location>
        <begin position="144"/>
        <end position="166"/>
    </location>
</feature>
<sequence length="177" mass="19625">MTVRSTGNYSGTSTSFSIYPSYCFLDVAIADDQLTDPQLRYSFRSQESELKPREIPKDVPFSEERSAMRGVSSKFKPLFRNKPSKVIPADAKLDKQGAHQAFSKLKSIVGLKGRGPIKLTPEKMKALETYARDNPEKWSAMSFYLFYVEEIAIMTIIGAGAVYLALRPVGTSGAAPK</sequence>
<dbReference type="EMBL" id="WSZM01000138">
    <property type="protein sequence ID" value="KAF4040615.1"/>
    <property type="molecule type" value="Genomic_DNA"/>
</dbReference>
<dbReference type="Proteomes" id="UP000704712">
    <property type="component" value="Unassembled WGS sequence"/>
</dbReference>